<accession>A0A932CNA6</accession>
<dbReference type="AlphaFoldDB" id="A0A932CNA6"/>
<evidence type="ECO:0000313" key="3">
    <source>
        <dbReference type="Proteomes" id="UP000769766"/>
    </source>
</evidence>
<evidence type="ECO:0000256" key="1">
    <source>
        <dbReference type="SAM" id="Phobius"/>
    </source>
</evidence>
<proteinExistence type="predicted"/>
<dbReference type="Pfam" id="PF13798">
    <property type="entry name" value="PCYCGC"/>
    <property type="match status" value="1"/>
</dbReference>
<protein>
    <submittedName>
        <fullName evidence="2">Uncharacterized protein</fullName>
    </submittedName>
</protein>
<keyword evidence="1" id="KW-0472">Membrane</keyword>
<gene>
    <name evidence="2" type="ORF">HYY20_06660</name>
</gene>
<comment type="caution">
    <text evidence="2">The sequence shown here is derived from an EMBL/GenBank/DDBJ whole genome shotgun (WGS) entry which is preliminary data.</text>
</comment>
<organism evidence="2 3">
    <name type="scientific">Tectimicrobiota bacterium</name>
    <dbReference type="NCBI Taxonomy" id="2528274"/>
    <lineage>
        <taxon>Bacteria</taxon>
        <taxon>Pseudomonadati</taxon>
        <taxon>Nitrospinota/Tectimicrobiota group</taxon>
        <taxon>Candidatus Tectimicrobiota</taxon>
    </lineage>
</organism>
<keyword evidence="1" id="KW-0812">Transmembrane</keyword>
<evidence type="ECO:0000313" key="2">
    <source>
        <dbReference type="EMBL" id="MBI2876545.1"/>
    </source>
</evidence>
<dbReference type="InterPro" id="IPR025673">
    <property type="entry name" value="PCYCGC"/>
</dbReference>
<reference evidence="2" key="1">
    <citation type="submission" date="2020-07" db="EMBL/GenBank/DDBJ databases">
        <title>Huge and variable diversity of episymbiotic CPR bacteria and DPANN archaea in groundwater ecosystems.</title>
        <authorList>
            <person name="He C.Y."/>
            <person name="Keren R."/>
            <person name="Whittaker M."/>
            <person name="Farag I.F."/>
            <person name="Doudna J."/>
            <person name="Cate J.H.D."/>
            <person name="Banfield J.F."/>
        </authorList>
    </citation>
    <scope>NUCLEOTIDE SEQUENCE</scope>
    <source>
        <strain evidence="2">NC_groundwater_672_Ag_B-0.1um_62_36</strain>
    </source>
</reference>
<feature type="transmembrane region" description="Helical" evidence="1">
    <location>
        <begin position="6"/>
        <end position="23"/>
    </location>
</feature>
<sequence length="116" mass="12452">MKYFPAIVAVLVILGVGGSYLFARSARKAPASSEAQGTQGTQVATGTEAPAKVRMNLKETRPTLSPTLFAGKTAMAYQVAREIPEVLDQLYCYCQCQESHGHKSLLTCYVDNHAAG</sequence>
<dbReference type="Proteomes" id="UP000769766">
    <property type="component" value="Unassembled WGS sequence"/>
</dbReference>
<name>A0A932CNA6_UNCTE</name>
<keyword evidence="1" id="KW-1133">Transmembrane helix</keyword>
<dbReference type="EMBL" id="JACPRF010000202">
    <property type="protein sequence ID" value="MBI2876545.1"/>
    <property type="molecule type" value="Genomic_DNA"/>
</dbReference>